<protein>
    <submittedName>
        <fullName evidence="2">Phosphoenolpyruvate hydrolase family protein</fullName>
    </submittedName>
</protein>
<dbReference type="GO" id="GO:0016787">
    <property type="term" value="F:hydrolase activity"/>
    <property type="evidence" value="ECO:0007669"/>
    <property type="project" value="UniProtKB-KW"/>
</dbReference>
<dbReference type="PANTHER" id="PTHR31862">
    <property type="entry name" value="UPF0261 DOMAIN PROTEIN (AFU_ORTHOLOGUE AFUA_1G10120)"/>
    <property type="match status" value="1"/>
</dbReference>
<dbReference type="InterPro" id="IPR051353">
    <property type="entry name" value="Tobamovirus_resist_UPF0261"/>
</dbReference>
<dbReference type="AlphaFoldDB" id="A0A938YHD2"/>
<reference evidence="2" key="1">
    <citation type="submission" date="2021-01" db="EMBL/GenBank/DDBJ databases">
        <title>YIM 132084 draft genome.</title>
        <authorList>
            <person name="An D."/>
        </authorList>
    </citation>
    <scope>NUCLEOTIDE SEQUENCE</scope>
    <source>
        <strain evidence="2">YIM 132084</strain>
    </source>
</reference>
<keyword evidence="3" id="KW-1185">Reference proteome</keyword>
<dbReference type="Pfam" id="PF09370">
    <property type="entry name" value="PEP_hydrolase"/>
    <property type="match status" value="1"/>
</dbReference>
<dbReference type="PANTHER" id="PTHR31862:SF1">
    <property type="entry name" value="UPF0261 DOMAIN PROTEIN (AFU_ORTHOLOGUE AFUA_1G10120)"/>
    <property type="match status" value="1"/>
</dbReference>
<accession>A0A938YHD2</accession>
<evidence type="ECO:0000259" key="1">
    <source>
        <dbReference type="Pfam" id="PF09370"/>
    </source>
</evidence>
<name>A0A938YHD2_9ACTN</name>
<dbReference type="SUPFAM" id="SSF51621">
    <property type="entry name" value="Phosphoenolpyruvate/pyruvate domain"/>
    <property type="match status" value="1"/>
</dbReference>
<dbReference type="Gene3D" id="3.20.20.70">
    <property type="entry name" value="Aldolase class I"/>
    <property type="match status" value="1"/>
</dbReference>
<proteinExistence type="predicted"/>
<keyword evidence="2" id="KW-0378">Hydrolase</keyword>
<dbReference type="RefSeq" id="WP_205260816.1">
    <property type="nucleotide sequence ID" value="NZ_JAERWK010000014.1"/>
</dbReference>
<dbReference type="InterPro" id="IPR013785">
    <property type="entry name" value="Aldolase_TIM"/>
</dbReference>
<evidence type="ECO:0000313" key="2">
    <source>
        <dbReference type="EMBL" id="MBM9467853.1"/>
    </source>
</evidence>
<gene>
    <name evidence="2" type="ORF">JL106_11220</name>
</gene>
<evidence type="ECO:0000313" key="3">
    <source>
        <dbReference type="Proteomes" id="UP000663792"/>
    </source>
</evidence>
<dbReference type="EMBL" id="JAERWK010000014">
    <property type="protein sequence ID" value="MBM9467853.1"/>
    <property type="molecule type" value="Genomic_DNA"/>
</dbReference>
<dbReference type="InterPro" id="IPR009215">
    <property type="entry name" value="TIM-br_IGPS-like"/>
</dbReference>
<dbReference type="InterPro" id="IPR015813">
    <property type="entry name" value="Pyrv/PenolPyrv_kinase-like_dom"/>
</dbReference>
<organism evidence="2 3">
    <name type="scientific">Nakamurella leprariae</name>
    <dbReference type="NCBI Taxonomy" id="2803911"/>
    <lineage>
        <taxon>Bacteria</taxon>
        <taxon>Bacillati</taxon>
        <taxon>Actinomycetota</taxon>
        <taxon>Actinomycetes</taxon>
        <taxon>Nakamurellales</taxon>
        <taxon>Nakamurellaceae</taxon>
        <taxon>Nakamurella</taxon>
    </lineage>
</organism>
<dbReference type="Proteomes" id="UP000663792">
    <property type="component" value="Unassembled WGS sequence"/>
</dbReference>
<comment type="caution">
    <text evidence="2">The sequence shown here is derived from an EMBL/GenBank/DDBJ whole genome shotgun (WGS) entry which is preliminary data.</text>
</comment>
<feature type="domain" description="TIM-barrel" evidence="1">
    <location>
        <begin position="7"/>
        <end position="239"/>
    </location>
</feature>
<sequence length="265" mass="26830">MQPPVLLAATGDRDVAAALTATGRIDRIVAYHSSFYRQRGLPSVAGLLPWGNANEQTLAMLPGVLDGAGVTPVLATVCANDAIVPPAAMLGQLADAGVRGVVNAPTVGLLTGPVREALEAEQLGMSCEIELIASARGMGLEGWAYVFDPDWAAAALGAGATGLILHLGITGHPGPTGRPPAEVVAAVAAVVAAHLGEAPLLVHGGDLGSPTAAADLLAAIDPTARWVVRGFFGASAFERHAGSGLAAVVADWSRCFTHPIDQEHA</sequence>